<keyword evidence="4 6" id="KW-1133">Transmembrane helix</keyword>
<evidence type="ECO:0000256" key="4">
    <source>
        <dbReference type="ARBA" id="ARBA00022989"/>
    </source>
</evidence>
<keyword evidence="5 6" id="KW-0472">Membrane</keyword>
<feature type="transmembrane region" description="Helical" evidence="6">
    <location>
        <begin position="485"/>
        <end position="507"/>
    </location>
</feature>
<dbReference type="Proteomes" id="UP000315648">
    <property type="component" value="Unassembled WGS sequence"/>
</dbReference>
<feature type="transmembrane region" description="Helical" evidence="6">
    <location>
        <begin position="346"/>
        <end position="365"/>
    </location>
</feature>
<proteinExistence type="predicted"/>
<dbReference type="AlphaFoldDB" id="A0A556QNF7"/>
<evidence type="ECO:0000256" key="5">
    <source>
        <dbReference type="ARBA" id="ARBA00023136"/>
    </source>
</evidence>
<sequence>MKRFLPLAILILGALYLASPLFRKPKSDFNLDGFGRIPVVANGRTKPLDSVARNTLLLLQGRQRIVTPENVSLTPTQWLLDVFFRPELADTYQHFEIVHPGVLDVFGLGIEDGAGKKRFSYRQLIAKLEELDRQASLAESVESPARTSYQRAVVNLRNHVILYQQLKHSLVMPDGSDFLNDLLRLQDNLAAGVEAVRNKESGKDANAELAGFTMNMGSKFLRMEQIGILLAIPPAAGATDATWQKAGQSLLATFQNGSVNVNALTFAGLQHTWKNQQPEQFNTLLAKQRTESERALTAVLKKTDAETLFNKAEPFYTSMSLYVLAFLLAVFSWLKWPAPLQRAAYYLVLLAWVATTVGILMRMWLEGRPPVTNLYSSALFVGWGSVGLCLTLEKIFKNGIGSVAAGLTGFCTLLIAHHLSLSGDTLEMMRAVLDSNFWLATHVVVITIGYSATFLAGFLAIIYVFRGVFTRSLDKATADSLSRMVYGIICFATLFSLIGTILGGIWADQSWGRFWGWDPKENGALIIVIWNAIILHARWGGLARTRGIMALAIFGNIVTSWSWFGTNMLGVGLHSYGFMDQAFVALVIFVATQLILIGLAYLPPEKWRSAPTLK</sequence>
<feature type="transmembrane region" description="Helical" evidence="6">
    <location>
        <begin position="371"/>
        <end position="392"/>
    </location>
</feature>
<evidence type="ECO:0000256" key="1">
    <source>
        <dbReference type="ARBA" id="ARBA00004141"/>
    </source>
</evidence>
<dbReference type="Pfam" id="PF01578">
    <property type="entry name" value="Cytochrom_C_asm"/>
    <property type="match status" value="1"/>
</dbReference>
<feature type="transmembrane region" description="Helical" evidence="6">
    <location>
        <begin position="548"/>
        <end position="570"/>
    </location>
</feature>
<feature type="transmembrane region" description="Helical" evidence="6">
    <location>
        <begin position="399"/>
        <end position="419"/>
    </location>
</feature>
<dbReference type="OrthoDB" id="9814290at2"/>
<organism evidence="8 9">
    <name type="scientific">Rariglobus hedericola</name>
    <dbReference type="NCBI Taxonomy" id="2597822"/>
    <lineage>
        <taxon>Bacteria</taxon>
        <taxon>Pseudomonadati</taxon>
        <taxon>Verrucomicrobiota</taxon>
        <taxon>Opitutia</taxon>
        <taxon>Opitutales</taxon>
        <taxon>Opitutaceae</taxon>
        <taxon>Rariglobus</taxon>
    </lineage>
</organism>
<feature type="transmembrane region" description="Helical" evidence="6">
    <location>
        <begin position="439"/>
        <end position="465"/>
    </location>
</feature>
<protein>
    <submittedName>
        <fullName evidence="8">Cytochrome C biogenesis protein</fullName>
    </submittedName>
</protein>
<evidence type="ECO:0000259" key="7">
    <source>
        <dbReference type="Pfam" id="PF01578"/>
    </source>
</evidence>
<reference evidence="8 9" key="1">
    <citation type="submission" date="2019-07" db="EMBL/GenBank/DDBJ databases">
        <title>Description of 53C-WASEF.</title>
        <authorList>
            <person name="Pitt A."/>
            <person name="Hahn M.W."/>
        </authorList>
    </citation>
    <scope>NUCLEOTIDE SEQUENCE [LARGE SCALE GENOMIC DNA]</scope>
    <source>
        <strain evidence="8 9">53C-WASEF</strain>
    </source>
</reference>
<comment type="subcellular location">
    <subcellularLocation>
        <location evidence="1">Membrane</location>
        <topology evidence="1">Multi-pass membrane protein</topology>
    </subcellularLocation>
</comment>
<dbReference type="GO" id="GO:0017004">
    <property type="term" value="P:cytochrome complex assembly"/>
    <property type="evidence" value="ECO:0007669"/>
    <property type="project" value="UniProtKB-KW"/>
</dbReference>
<evidence type="ECO:0000256" key="3">
    <source>
        <dbReference type="ARBA" id="ARBA00022748"/>
    </source>
</evidence>
<name>A0A556QNF7_9BACT</name>
<keyword evidence="3" id="KW-0201">Cytochrome c-type biogenesis</keyword>
<dbReference type="GO" id="GO:0020037">
    <property type="term" value="F:heme binding"/>
    <property type="evidence" value="ECO:0007669"/>
    <property type="project" value="InterPro"/>
</dbReference>
<dbReference type="RefSeq" id="WP_144228498.1">
    <property type="nucleotide sequence ID" value="NZ_CBCRVV010000025.1"/>
</dbReference>
<comment type="caution">
    <text evidence="8">The sequence shown here is derived from an EMBL/GenBank/DDBJ whole genome shotgun (WGS) entry which is preliminary data.</text>
</comment>
<evidence type="ECO:0000256" key="2">
    <source>
        <dbReference type="ARBA" id="ARBA00022692"/>
    </source>
</evidence>
<gene>
    <name evidence="8" type="ORF">FPL22_02285</name>
</gene>
<dbReference type="PANTHER" id="PTHR30071:SF1">
    <property type="entry name" value="CYTOCHROME B_B6 PROTEIN-RELATED"/>
    <property type="match status" value="1"/>
</dbReference>
<dbReference type="GO" id="GO:0005886">
    <property type="term" value="C:plasma membrane"/>
    <property type="evidence" value="ECO:0007669"/>
    <property type="project" value="TreeGrafter"/>
</dbReference>
<dbReference type="InterPro" id="IPR002541">
    <property type="entry name" value="Cyt_c_assembly"/>
</dbReference>
<feature type="transmembrane region" description="Helical" evidence="6">
    <location>
        <begin position="523"/>
        <end position="541"/>
    </location>
</feature>
<feature type="transmembrane region" description="Helical" evidence="6">
    <location>
        <begin position="582"/>
        <end position="602"/>
    </location>
</feature>
<keyword evidence="2 6" id="KW-0812">Transmembrane</keyword>
<dbReference type="EMBL" id="VMBG01000001">
    <property type="protein sequence ID" value="TSJ78157.1"/>
    <property type="molecule type" value="Genomic_DNA"/>
</dbReference>
<evidence type="ECO:0000256" key="6">
    <source>
        <dbReference type="SAM" id="Phobius"/>
    </source>
</evidence>
<feature type="domain" description="Cytochrome c assembly protein" evidence="7">
    <location>
        <begin position="372"/>
        <end position="574"/>
    </location>
</feature>
<dbReference type="InterPro" id="IPR045062">
    <property type="entry name" value="Cyt_c_biogenesis_CcsA/CcmC"/>
</dbReference>
<evidence type="ECO:0000313" key="8">
    <source>
        <dbReference type="EMBL" id="TSJ78157.1"/>
    </source>
</evidence>
<dbReference type="PANTHER" id="PTHR30071">
    <property type="entry name" value="HEME EXPORTER PROTEIN C"/>
    <property type="match status" value="1"/>
</dbReference>
<accession>A0A556QNF7</accession>
<keyword evidence="9" id="KW-1185">Reference proteome</keyword>
<evidence type="ECO:0000313" key="9">
    <source>
        <dbReference type="Proteomes" id="UP000315648"/>
    </source>
</evidence>
<feature type="transmembrane region" description="Helical" evidence="6">
    <location>
        <begin position="315"/>
        <end position="334"/>
    </location>
</feature>